<dbReference type="InterPro" id="IPR004365">
    <property type="entry name" value="NA-bd_OB_tRNA"/>
</dbReference>
<dbReference type="SUPFAM" id="SSF50249">
    <property type="entry name" value="Nucleic acid-binding proteins"/>
    <property type="match status" value="1"/>
</dbReference>
<accession>A0ABD2QN00</accession>
<dbReference type="SUPFAM" id="SSF55681">
    <property type="entry name" value="Class II aaRS and biotin synthetases"/>
    <property type="match status" value="1"/>
</dbReference>
<dbReference type="InterPro" id="IPR012340">
    <property type="entry name" value="NA-bd_OB-fold"/>
</dbReference>
<dbReference type="Gene3D" id="3.30.930.10">
    <property type="entry name" value="Bira Bifunctional Protein, Domain 2"/>
    <property type="match status" value="1"/>
</dbReference>
<feature type="domain" description="Aminoacyl-transfer RNA synthetases class-II family profile" evidence="6">
    <location>
        <begin position="154"/>
        <end position="467"/>
    </location>
</feature>
<name>A0ABD2QN00_9PLAT</name>
<sequence length="477" mass="53404">MSLLLKKFLPATRRNFCQAHTDESSLHHLIGWVKQARRMKKNSFLNVSDGSSPKTLQVVCPSIILPENLAVGSAVKITGTLKSFEQPREVGELQFDHCELFANYVEILNPKPETSVINDIHWASNSFSMPDLGLLHSPNGLQWRHQLTPYQSIFRLRRAVNRIIVSEFDEAGYLEVDTPILTKIDCEGDCQQFGVFTDNAKQGSTVKLTGSAQLHLELLVQGLGKVFTMNQTFRAEPSHSRMHLAEFRMVEAESMQLTDVPALCDEIEALIKAIFERFLLKCVDQAHGEELSIDVALVKESFCQIDQFNAGHELQNVIDCSFNRVTFNEALNLLKDEPSRYDRAASGLNRSDELKLIEILGGKPTFLTHFPVPLKPFYAELDPSDHSCTLSVDLLFPGVGEVVGGSVRAQSVERLMKGCEANGTELAQWYANTRALPSSGPHGGFGIGFDRLMQFMFGIHNIRDVVPFPREINKIFL</sequence>
<reference evidence="7 8" key="1">
    <citation type="submission" date="2024-11" db="EMBL/GenBank/DDBJ databases">
        <title>Adaptive evolution of stress response genes in parasites aligns with host niche diversity.</title>
        <authorList>
            <person name="Hahn C."/>
            <person name="Resl P."/>
        </authorList>
    </citation>
    <scope>NUCLEOTIDE SEQUENCE [LARGE SCALE GENOMIC DNA]</scope>
    <source>
        <strain evidence="7">EGGRZ-B1_66</strain>
        <tissue evidence="7">Body</tissue>
    </source>
</reference>
<dbReference type="Gene3D" id="2.40.50.140">
    <property type="entry name" value="Nucleic acid-binding proteins"/>
    <property type="match status" value="1"/>
</dbReference>
<evidence type="ECO:0000256" key="5">
    <source>
        <dbReference type="ARBA" id="ARBA00023146"/>
    </source>
</evidence>
<dbReference type="EMBL" id="JBJKFK010000030">
    <property type="protein sequence ID" value="KAL3320772.1"/>
    <property type="molecule type" value="Genomic_DNA"/>
</dbReference>
<dbReference type="InterPro" id="IPR004364">
    <property type="entry name" value="Aa-tRNA-synt_II"/>
</dbReference>
<evidence type="ECO:0000259" key="6">
    <source>
        <dbReference type="PROSITE" id="PS50862"/>
    </source>
</evidence>
<organism evidence="7 8">
    <name type="scientific">Cichlidogyrus casuarinus</name>
    <dbReference type="NCBI Taxonomy" id="1844966"/>
    <lineage>
        <taxon>Eukaryota</taxon>
        <taxon>Metazoa</taxon>
        <taxon>Spiralia</taxon>
        <taxon>Lophotrochozoa</taxon>
        <taxon>Platyhelminthes</taxon>
        <taxon>Monogenea</taxon>
        <taxon>Monopisthocotylea</taxon>
        <taxon>Dactylogyridea</taxon>
        <taxon>Ancyrocephalidae</taxon>
        <taxon>Cichlidogyrus</taxon>
    </lineage>
</organism>
<keyword evidence="2" id="KW-0547">Nucleotide-binding</keyword>
<dbReference type="InterPro" id="IPR002312">
    <property type="entry name" value="Asp/Asn-tRNA-synth_IIb"/>
</dbReference>
<dbReference type="Pfam" id="PF01336">
    <property type="entry name" value="tRNA_anti-codon"/>
    <property type="match status" value="1"/>
</dbReference>
<dbReference type="GO" id="GO:0005524">
    <property type="term" value="F:ATP binding"/>
    <property type="evidence" value="ECO:0007669"/>
    <property type="project" value="UniProtKB-KW"/>
</dbReference>
<dbReference type="PROSITE" id="PS50862">
    <property type="entry name" value="AA_TRNA_LIGASE_II"/>
    <property type="match status" value="1"/>
</dbReference>
<dbReference type="GO" id="GO:0006412">
    <property type="term" value="P:translation"/>
    <property type="evidence" value="ECO:0007669"/>
    <property type="project" value="UniProtKB-KW"/>
</dbReference>
<keyword evidence="4" id="KW-0648">Protein biosynthesis</keyword>
<dbReference type="GO" id="GO:0004812">
    <property type="term" value="F:aminoacyl-tRNA ligase activity"/>
    <property type="evidence" value="ECO:0007669"/>
    <property type="project" value="UniProtKB-KW"/>
</dbReference>
<dbReference type="AlphaFoldDB" id="A0ABD2QN00"/>
<evidence type="ECO:0000313" key="8">
    <source>
        <dbReference type="Proteomes" id="UP001626550"/>
    </source>
</evidence>
<dbReference type="PRINTS" id="PR01042">
    <property type="entry name" value="TRNASYNTHASP"/>
</dbReference>
<evidence type="ECO:0000256" key="2">
    <source>
        <dbReference type="ARBA" id="ARBA00022741"/>
    </source>
</evidence>
<dbReference type="Pfam" id="PF00152">
    <property type="entry name" value="tRNA-synt_2"/>
    <property type="match status" value="1"/>
</dbReference>
<protein>
    <submittedName>
        <fullName evidence="7">Asparaginyl-tRNA synthetase</fullName>
    </submittedName>
</protein>
<evidence type="ECO:0000256" key="1">
    <source>
        <dbReference type="ARBA" id="ARBA00022598"/>
    </source>
</evidence>
<evidence type="ECO:0000256" key="4">
    <source>
        <dbReference type="ARBA" id="ARBA00022917"/>
    </source>
</evidence>
<keyword evidence="8" id="KW-1185">Reference proteome</keyword>
<evidence type="ECO:0000313" key="7">
    <source>
        <dbReference type="EMBL" id="KAL3320772.1"/>
    </source>
</evidence>
<keyword evidence="5" id="KW-0030">Aminoacyl-tRNA synthetase</keyword>
<dbReference type="PANTHER" id="PTHR22594">
    <property type="entry name" value="ASPARTYL/LYSYL-TRNA SYNTHETASE"/>
    <property type="match status" value="1"/>
</dbReference>
<proteinExistence type="predicted"/>
<dbReference type="InterPro" id="IPR045864">
    <property type="entry name" value="aa-tRNA-synth_II/BPL/LPL"/>
</dbReference>
<keyword evidence="1" id="KW-0436">Ligase</keyword>
<gene>
    <name evidence="7" type="primary">NARS2</name>
    <name evidence="7" type="ORF">Ciccas_000543</name>
</gene>
<dbReference type="InterPro" id="IPR006195">
    <property type="entry name" value="aa-tRNA-synth_II"/>
</dbReference>
<comment type="caution">
    <text evidence="7">The sequence shown here is derived from an EMBL/GenBank/DDBJ whole genome shotgun (WGS) entry which is preliminary data.</text>
</comment>
<keyword evidence="3" id="KW-0067">ATP-binding</keyword>
<dbReference type="PANTHER" id="PTHR22594:SF34">
    <property type="entry name" value="ASPARAGINE--TRNA LIGASE, MITOCHONDRIAL-RELATED"/>
    <property type="match status" value="1"/>
</dbReference>
<evidence type="ECO:0000256" key="3">
    <source>
        <dbReference type="ARBA" id="ARBA00022840"/>
    </source>
</evidence>
<dbReference type="Proteomes" id="UP001626550">
    <property type="component" value="Unassembled WGS sequence"/>
</dbReference>